<accession>A0A345E302</accession>
<keyword evidence="3" id="KW-1185">Reference proteome</keyword>
<keyword evidence="1" id="KW-0812">Transmembrane</keyword>
<feature type="transmembrane region" description="Helical" evidence="1">
    <location>
        <begin position="73"/>
        <end position="94"/>
    </location>
</feature>
<sequence length="109" mass="11093">MLILTPLRYGIGFIEWAGAMIDGSFVVVQTQVTGAFEPVEEAILGSDSSQGVTDMVFGGLESGLMDAGLGAPLAATLTVVVLASLLTVLIYALLRVGADAVPGVGGLIR</sequence>
<dbReference type="EMBL" id="CP031150">
    <property type="protein sequence ID" value="AXG06574.1"/>
    <property type="molecule type" value="Genomic_DNA"/>
</dbReference>
<reference evidence="2 3" key="1">
    <citation type="submission" date="2018-07" db="EMBL/GenBank/DDBJ databases">
        <title>Genome sequences of Haloplanus sp. CBA1113.</title>
        <authorList>
            <person name="Kim Y.B."/>
            <person name="Roh S.W."/>
        </authorList>
    </citation>
    <scope>NUCLEOTIDE SEQUENCE [LARGE SCALE GENOMIC DNA]</scope>
    <source>
        <strain evidence="2 3">CBA1113</strain>
    </source>
</reference>
<gene>
    <name evidence="2" type="ORF">DU500_09120</name>
</gene>
<dbReference type="AlphaFoldDB" id="A0A345E302"/>
<name>A0A345E302_9EURY</name>
<evidence type="ECO:0000313" key="3">
    <source>
        <dbReference type="Proteomes" id="UP000253273"/>
    </source>
</evidence>
<dbReference type="KEGG" id="haj:DU500_09120"/>
<proteinExistence type="predicted"/>
<protein>
    <submittedName>
        <fullName evidence="2">Uncharacterized protein</fullName>
    </submittedName>
</protein>
<evidence type="ECO:0000256" key="1">
    <source>
        <dbReference type="SAM" id="Phobius"/>
    </source>
</evidence>
<keyword evidence="1" id="KW-1133">Transmembrane helix</keyword>
<organism evidence="2 3">
    <name type="scientific">Haloplanus rubicundus</name>
    <dbReference type="NCBI Taxonomy" id="1547898"/>
    <lineage>
        <taxon>Archaea</taxon>
        <taxon>Methanobacteriati</taxon>
        <taxon>Methanobacteriota</taxon>
        <taxon>Stenosarchaea group</taxon>
        <taxon>Halobacteria</taxon>
        <taxon>Halobacteriales</taxon>
        <taxon>Haloferacaceae</taxon>
        <taxon>Haloplanus</taxon>
    </lineage>
</organism>
<keyword evidence="1" id="KW-0472">Membrane</keyword>
<dbReference type="Proteomes" id="UP000253273">
    <property type="component" value="Chromosome"/>
</dbReference>
<evidence type="ECO:0000313" key="2">
    <source>
        <dbReference type="EMBL" id="AXG06574.1"/>
    </source>
</evidence>